<dbReference type="GO" id="GO:0004674">
    <property type="term" value="F:protein serine/threonine kinase activity"/>
    <property type="evidence" value="ECO:0007669"/>
    <property type="project" value="UniProtKB-KW"/>
</dbReference>
<evidence type="ECO:0000313" key="7">
    <source>
        <dbReference type="EMBL" id="KAJ4329859.1"/>
    </source>
</evidence>
<evidence type="ECO:0000259" key="6">
    <source>
        <dbReference type="PROSITE" id="PS50011"/>
    </source>
</evidence>
<dbReference type="Gene3D" id="1.10.510.10">
    <property type="entry name" value="Transferase(Phosphotransferase) domain 1"/>
    <property type="match status" value="1"/>
</dbReference>
<comment type="caution">
    <text evidence="7">The sequence shown here is derived from an EMBL/GenBank/DDBJ whole genome shotgun (WGS) entry which is preliminary data.</text>
</comment>
<dbReference type="EC" id="2.7.11.1" evidence="7"/>
<dbReference type="PROSITE" id="PS50011">
    <property type="entry name" value="PROTEIN_KINASE_DOM"/>
    <property type="match status" value="1"/>
</dbReference>
<dbReference type="OrthoDB" id="10252171at2759"/>
<keyword evidence="1" id="KW-0723">Serine/threonine-protein kinase</keyword>
<dbReference type="PANTHER" id="PTHR24350">
    <property type="entry name" value="SERINE/THREONINE-PROTEIN KINASE IAL-RELATED"/>
    <property type="match status" value="1"/>
</dbReference>
<proteinExistence type="predicted"/>
<accession>A0A9W8WP31</accession>
<evidence type="ECO:0000256" key="2">
    <source>
        <dbReference type="ARBA" id="ARBA00022679"/>
    </source>
</evidence>
<evidence type="ECO:0000256" key="3">
    <source>
        <dbReference type="ARBA" id="ARBA00022741"/>
    </source>
</evidence>
<organism evidence="7 8">
    <name type="scientific">Didymella glomerata</name>
    <dbReference type="NCBI Taxonomy" id="749621"/>
    <lineage>
        <taxon>Eukaryota</taxon>
        <taxon>Fungi</taxon>
        <taxon>Dikarya</taxon>
        <taxon>Ascomycota</taxon>
        <taxon>Pezizomycotina</taxon>
        <taxon>Dothideomycetes</taxon>
        <taxon>Pleosporomycetidae</taxon>
        <taxon>Pleosporales</taxon>
        <taxon>Pleosporineae</taxon>
        <taxon>Didymellaceae</taxon>
        <taxon>Didymella</taxon>
    </lineage>
</organism>
<name>A0A9W8WP31_9PLEO</name>
<dbReference type="GO" id="GO:0005524">
    <property type="term" value="F:ATP binding"/>
    <property type="evidence" value="ECO:0007669"/>
    <property type="project" value="UniProtKB-KW"/>
</dbReference>
<evidence type="ECO:0000256" key="4">
    <source>
        <dbReference type="ARBA" id="ARBA00022777"/>
    </source>
</evidence>
<evidence type="ECO:0000256" key="1">
    <source>
        <dbReference type="ARBA" id="ARBA00022527"/>
    </source>
</evidence>
<keyword evidence="8" id="KW-1185">Reference proteome</keyword>
<dbReference type="InterPro" id="IPR000719">
    <property type="entry name" value="Prot_kinase_dom"/>
</dbReference>
<dbReference type="InterPro" id="IPR030616">
    <property type="entry name" value="Aur-like"/>
</dbReference>
<dbReference type="Proteomes" id="UP001140562">
    <property type="component" value="Unassembled WGS sequence"/>
</dbReference>
<reference evidence="7" key="1">
    <citation type="submission" date="2022-10" db="EMBL/GenBank/DDBJ databases">
        <title>Tapping the CABI collections for fungal endophytes: first genome assemblies for Collariella, Neodidymelliopsis, Ascochyta clinopodiicola, Didymella pomorum, Didymosphaeria variabile, Neocosmospora piperis and Neocucurbitaria cava.</title>
        <authorList>
            <person name="Hill R."/>
        </authorList>
    </citation>
    <scope>NUCLEOTIDE SEQUENCE</scope>
    <source>
        <strain evidence="7">IMI 360193</strain>
    </source>
</reference>
<feature type="domain" description="Protein kinase" evidence="6">
    <location>
        <begin position="1"/>
        <end position="85"/>
    </location>
</feature>
<keyword evidence="5" id="KW-0067">ATP-binding</keyword>
<keyword evidence="4 7" id="KW-0418">Kinase</keyword>
<dbReference type="EMBL" id="JAPEUV010000259">
    <property type="protein sequence ID" value="KAJ4329859.1"/>
    <property type="molecule type" value="Genomic_DNA"/>
</dbReference>
<evidence type="ECO:0000256" key="5">
    <source>
        <dbReference type="ARBA" id="ARBA00022840"/>
    </source>
</evidence>
<keyword evidence="3" id="KW-0547">Nucleotide-binding</keyword>
<dbReference type="InterPro" id="IPR011009">
    <property type="entry name" value="Kinase-like_dom_sf"/>
</dbReference>
<evidence type="ECO:0000313" key="8">
    <source>
        <dbReference type="Proteomes" id="UP001140562"/>
    </source>
</evidence>
<protein>
    <submittedName>
        <fullName evidence="7">Spindle assembly checkpoint kinase</fullName>
        <ecNumber evidence="7">2.7.11.1</ecNumber>
    </submittedName>
</protein>
<dbReference type="AlphaFoldDB" id="A0A9W8WP31"/>
<gene>
    <name evidence="7" type="primary">IPL1_2</name>
    <name evidence="7" type="ORF">N0V87_010507</name>
</gene>
<dbReference type="SUPFAM" id="SSF56112">
    <property type="entry name" value="Protein kinase-like (PK-like)"/>
    <property type="match status" value="1"/>
</dbReference>
<keyword evidence="2 7" id="KW-0808">Transferase</keyword>
<dbReference type="Pfam" id="PF00069">
    <property type="entry name" value="Pkinase"/>
    <property type="match status" value="1"/>
</dbReference>
<sequence>MLSSSGSSYTNKVDHWSLGVLMYELLVGEAPFEDSQVMTKRKIVRGEYTIPKFISPAAKDLIEKLLVLDPEKRIPLGEVERHPWLVDHCGGSRVPMGSCTH</sequence>